<comment type="caution">
    <text evidence="2">The sequence shown here is derived from an EMBL/GenBank/DDBJ whole genome shotgun (WGS) entry which is preliminary data.</text>
</comment>
<dbReference type="Gene3D" id="3.30.70.100">
    <property type="match status" value="1"/>
</dbReference>
<keyword evidence="3" id="KW-1185">Reference proteome</keyword>
<sequence length="97" mass="10535">MPKGYWIASVRVDDAAKWQQYVEAARPAFAEHGGRFLARGGAQEEAESALGRSRHVICEFPSLAAAQACYHSAEYQAARKLREGAGIATITLLEGLE</sequence>
<dbReference type="PANTHER" id="PTHR41521:SF4">
    <property type="entry name" value="BLR0684 PROTEIN"/>
    <property type="match status" value="1"/>
</dbReference>
<evidence type="ECO:0000259" key="1">
    <source>
        <dbReference type="Pfam" id="PF07045"/>
    </source>
</evidence>
<feature type="domain" description="DUF1330" evidence="1">
    <location>
        <begin position="3"/>
        <end position="96"/>
    </location>
</feature>
<proteinExistence type="predicted"/>
<evidence type="ECO:0000313" key="3">
    <source>
        <dbReference type="Proteomes" id="UP000655420"/>
    </source>
</evidence>
<dbReference type="Pfam" id="PF07045">
    <property type="entry name" value="DUF1330"/>
    <property type="match status" value="1"/>
</dbReference>
<dbReference type="SUPFAM" id="SSF54909">
    <property type="entry name" value="Dimeric alpha+beta barrel"/>
    <property type="match status" value="1"/>
</dbReference>
<name>A0A8J7M510_9RHOB</name>
<reference evidence="2" key="1">
    <citation type="submission" date="2020-12" db="EMBL/GenBank/DDBJ databases">
        <title>Bacterial taxonomy.</title>
        <authorList>
            <person name="Pan X."/>
        </authorList>
    </citation>
    <scope>NUCLEOTIDE SEQUENCE</scope>
    <source>
        <strain evidence="2">M0105</strain>
    </source>
</reference>
<dbReference type="Proteomes" id="UP000655420">
    <property type="component" value="Unassembled WGS sequence"/>
</dbReference>
<dbReference type="EMBL" id="JAEHHL010000002">
    <property type="protein sequence ID" value="MBK0398591.1"/>
    <property type="molecule type" value="Genomic_DNA"/>
</dbReference>
<dbReference type="RefSeq" id="WP_200607992.1">
    <property type="nucleotide sequence ID" value="NZ_JAEHHL010000002.1"/>
</dbReference>
<accession>A0A8J7M510</accession>
<dbReference type="AlphaFoldDB" id="A0A8J7M510"/>
<dbReference type="InterPro" id="IPR011008">
    <property type="entry name" value="Dimeric_a/b-barrel"/>
</dbReference>
<organism evidence="2 3">
    <name type="scientific">Thermohalobaculum xanthum</name>
    <dbReference type="NCBI Taxonomy" id="2753746"/>
    <lineage>
        <taxon>Bacteria</taxon>
        <taxon>Pseudomonadati</taxon>
        <taxon>Pseudomonadota</taxon>
        <taxon>Alphaproteobacteria</taxon>
        <taxon>Rhodobacterales</taxon>
        <taxon>Paracoccaceae</taxon>
        <taxon>Thermohalobaculum</taxon>
    </lineage>
</organism>
<gene>
    <name evidence="2" type="ORF">H0I76_05280</name>
</gene>
<dbReference type="InterPro" id="IPR010753">
    <property type="entry name" value="DUF1330"/>
</dbReference>
<dbReference type="PANTHER" id="PTHR41521">
    <property type="match status" value="1"/>
</dbReference>
<evidence type="ECO:0000313" key="2">
    <source>
        <dbReference type="EMBL" id="MBK0398591.1"/>
    </source>
</evidence>
<protein>
    <submittedName>
        <fullName evidence="2">DUF1330 domain-containing protein</fullName>
    </submittedName>
</protein>